<evidence type="ECO:0000313" key="11">
    <source>
        <dbReference type="Proteomes" id="UP000284842"/>
    </source>
</evidence>
<dbReference type="STRING" id="181874.A0A409WXH5"/>
<comment type="subcellular location">
    <subcellularLocation>
        <location evidence="1">Chromosome</location>
    </subcellularLocation>
</comment>
<evidence type="ECO:0000256" key="8">
    <source>
        <dbReference type="SAM" id="MobiDB-lite"/>
    </source>
</evidence>
<evidence type="ECO:0000256" key="6">
    <source>
        <dbReference type="ARBA" id="ARBA00022723"/>
    </source>
</evidence>
<dbReference type="Gene3D" id="2.170.270.10">
    <property type="entry name" value="SET domain"/>
    <property type="match status" value="1"/>
</dbReference>
<dbReference type="Proteomes" id="UP000284842">
    <property type="component" value="Unassembled WGS sequence"/>
</dbReference>
<dbReference type="Pfam" id="PF00856">
    <property type="entry name" value="SET"/>
    <property type="match status" value="1"/>
</dbReference>
<dbReference type="GO" id="GO:0046872">
    <property type="term" value="F:metal ion binding"/>
    <property type="evidence" value="ECO:0007669"/>
    <property type="project" value="UniProtKB-KW"/>
</dbReference>
<dbReference type="GO" id="GO:0008168">
    <property type="term" value="F:methyltransferase activity"/>
    <property type="evidence" value="ECO:0007669"/>
    <property type="project" value="UniProtKB-KW"/>
</dbReference>
<evidence type="ECO:0000256" key="4">
    <source>
        <dbReference type="ARBA" id="ARBA00022679"/>
    </source>
</evidence>
<protein>
    <recommendedName>
        <fullName evidence="9">SET domain-containing protein</fullName>
    </recommendedName>
</protein>
<keyword evidence="7" id="KW-0862">Zinc</keyword>
<feature type="compositionally biased region" description="Acidic residues" evidence="8">
    <location>
        <begin position="99"/>
        <end position="109"/>
    </location>
</feature>
<dbReference type="SUPFAM" id="SSF82199">
    <property type="entry name" value="SET domain"/>
    <property type="match status" value="1"/>
</dbReference>
<evidence type="ECO:0000259" key="9">
    <source>
        <dbReference type="PROSITE" id="PS50280"/>
    </source>
</evidence>
<feature type="non-terminal residue" evidence="10">
    <location>
        <position position="1"/>
    </location>
</feature>
<evidence type="ECO:0000256" key="5">
    <source>
        <dbReference type="ARBA" id="ARBA00022691"/>
    </source>
</evidence>
<keyword evidence="6" id="KW-0479">Metal-binding</keyword>
<keyword evidence="2" id="KW-0158">Chromosome</keyword>
<keyword evidence="4" id="KW-0808">Transferase</keyword>
<evidence type="ECO:0000313" key="10">
    <source>
        <dbReference type="EMBL" id="PPQ83176.1"/>
    </source>
</evidence>
<dbReference type="InterPro" id="IPR046341">
    <property type="entry name" value="SET_dom_sf"/>
</dbReference>
<dbReference type="InterPro" id="IPR050973">
    <property type="entry name" value="H3K9_Histone-Lys_N-MTase"/>
</dbReference>
<sequence>EGKENWKSELAVDAYHVGNFTRFLNHSCNPNSRLYPCYTNEGNINKPLLAIFAIRDIEPKEEICFSYSGDYPDDEQDKPPSASQESKPSTKAHTQQKDENEDDGSEEDTGDEHIIWEVCSKTACFQDTFKVTLPTGFPVALNDPQLHMIVYLQVAIIAQVLIFGTHSHGFFFMECPSVALTVTSPS</sequence>
<dbReference type="GO" id="GO:0032259">
    <property type="term" value="P:methylation"/>
    <property type="evidence" value="ECO:0007669"/>
    <property type="project" value="UniProtKB-KW"/>
</dbReference>
<dbReference type="InParanoid" id="A0A409WXH5"/>
<dbReference type="PANTHER" id="PTHR46223:SF3">
    <property type="entry name" value="HISTONE-LYSINE N-METHYLTRANSFERASE SET-23"/>
    <property type="match status" value="1"/>
</dbReference>
<evidence type="ECO:0000256" key="7">
    <source>
        <dbReference type="ARBA" id="ARBA00022833"/>
    </source>
</evidence>
<dbReference type="AlphaFoldDB" id="A0A409WXH5"/>
<evidence type="ECO:0000256" key="2">
    <source>
        <dbReference type="ARBA" id="ARBA00022454"/>
    </source>
</evidence>
<evidence type="ECO:0000256" key="1">
    <source>
        <dbReference type="ARBA" id="ARBA00004286"/>
    </source>
</evidence>
<dbReference type="PANTHER" id="PTHR46223">
    <property type="entry name" value="HISTONE-LYSINE N-METHYLTRANSFERASE SUV39H"/>
    <property type="match status" value="1"/>
</dbReference>
<dbReference type="OrthoDB" id="308383at2759"/>
<dbReference type="EMBL" id="NHTK01005058">
    <property type="protein sequence ID" value="PPQ83176.1"/>
    <property type="molecule type" value="Genomic_DNA"/>
</dbReference>
<dbReference type="PROSITE" id="PS50280">
    <property type="entry name" value="SET"/>
    <property type="match status" value="1"/>
</dbReference>
<feature type="domain" description="SET" evidence="9">
    <location>
        <begin position="1"/>
        <end position="68"/>
    </location>
</feature>
<comment type="caution">
    <text evidence="10">The sequence shown here is derived from an EMBL/GenBank/DDBJ whole genome shotgun (WGS) entry which is preliminary data.</text>
</comment>
<feature type="compositionally biased region" description="Polar residues" evidence="8">
    <location>
        <begin position="81"/>
        <end position="93"/>
    </location>
</feature>
<name>A0A409WXH5_9AGAR</name>
<proteinExistence type="predicted"/>
<keyword evidence="5" id="KW-0949">S-adenosyl-L-methionine</keyword>
<evidence type="ECO:0000256" key="3">
    <source>
        <dbReference type="ARBA" id="ARBA00022603"/>
    </source>
</evidence>
<reference evidence="10 11" key="1">
    <citation type="journal article" date="2018" name="Evol. Lett.">
        <title>Horizontal gene cluster transfer increased hallucinogenic mushroom diversity.</title>
        <authorList>
            <person name="Reynolds H.T."/>
            <person name="Vijayakumar V."/>
            <person name="Gluck-Thaler E."/>
            <person name="Korotkin H.B."/>
            <person name="Matheny P.B."/>
            <person name="Slot J.C."/>
        </authorList>
    </citation>
    <scope>NUCLEOTIDE SEQUENCE [LARGE SCALE GENOMIC DNA]</scope>
    <source>
        <strain evidence="10 11">2629</strain>
    </source>
</reference>
<keyword evidence="11" id="KW-1185">Reference proteome</keyword>
<organism evidence="10 11">
    <name type="scientific">Panaeolus cyanescens</name>
    <dbReference type="NCBI Taxonomy" id="181874"/>
    <lineage>
        <taxon>Eukaryota</taxon>
        <taxon>Fungi</taxon>
        <taxon>Dikarya</taxon>
        <taxon>Basidiomycota</taxon>
        <taxon>Agaricomycotina</taxon>
        <taxon>Agaricomycetes</taxon>
        <taxon>Agaricomycetidae</taxon>
        <taxon>Agaricales</taxon>
        <taxon>Agaricineae</taxon>
        <taxon>Galeropsidaceae</taxon>
        <taxon>Panaeolus</taxon>
    </lineage>
</organism>
<dbReference type="InterPro" id="IPR001214">
    <property type="entry name" value="SET_dom"/>
</dbReference>
<dbReference type="GO" id="GO:0005694">
    <property type="term" value="C:chromosome"/>
    <property type="evidence" value="ECO:0007669"/>
    <property type="project" value="UniProtKB-SubCell"/>
</dbReference>
<gene>
    <name evidence="10" type="ORF">CVT24_002431</name>
</gene>
<feature type="region of interest" description="Disordered" evidence="8">
    <location>
        <begin position="68"/>
        <end position="109"/>
    </location>
</feature>
<keyword evidence="3" id="KW-0489">Methyltransferase</keyword>
<accession>A0A409WXH5</accession>